<keyword evidence="4" id="KW-0408">Iron</keyword>
<evidence type="ECO:0000256" key="3">
    <source>
        <dbReference type="ARBA" id="ARBA00023002"/>
    </source>
</evidence>
<evidence type="ECO:0000313" key="7">
    <source>
        <dbReference type="EMBL" id="MFD2143735.1"/>
    </source>
</evidence>
<dbReference type="PANTHER" id="PTHR44379:SF2">
    <property type="entry name" value="BLR6218 PROTEIN"/>
    <property type="match status" value="1"/>
</dbReference>
<dbReference type="InterPro" id="IPR002888">
    <property type="entry name" value="2Fe-2S-bd"/>
</dbReference>
<dbReference type="InterPro" id="IPR012675">
    <property type="entry name" value="Beta-grasp_dom_sf"/>
</dbReference>
<sequence>MSAISVNGRTYEINAAPDTPLLWVLRDELGLTGTKFGCGVAQCGVCTVHVDGIAVRSCQIPVGTVGQRVITTIEGIGETSAGARIQKAWLDLEVVQCGYCQPGQIMSAAALLTANPDPDDGAIDAAMSGNLCRCGTYVRIRQGIKHAARS</sequence>
<dbReference type="Gene3D" id="1.10.150.120">
    <property type="entry name" value="[2Fe-2S]-binding domain"/>
    <property type="match status" value="1"/>
</dbReference>
<keyword evidence="1" id="KW-0001">2Fe-2S</keyword>
<dbReference type="Pfam" id="PF01799">
    <property type="entry name" value="Fer2_2"/>
    <property type="match status" value="1"/>
</dbReference>
<evidence type="ECO:0000256" key="2">
    <source>
        <dbReference type="ARBA" id="ARBA00022723"/>
    </source>
</evidence>
<dbReference type="Proteomes" id="UP001597299">
    <property type="component" value="Unassembled WGS sequence"/>
</dbReference>
<dbReference type="Gene3D" id="3.10.20.30">
    <property type="match status" value="1"/>
</dbReference>
<dbReference type="InterPro" id="IPR006058">
    <property type="entry name" value="2Fe2S_fd_BS"/>
</dbReference>
<dbReference type="InterPro" id="IPR036010">
    <property type="entry name" value="2Fe-2S_ferredoxin-like_sf"/>
</dbReference>
<dbReference type="InterPro" id="IPR001041">
    <property type="entry name" value="2Fe-2S_ferredoxin-type"/>
</dbReference>
<dbReference type="PROSITE" id="PS00197">
    <property type="entry name" value="2FE2S_FER_1"/>
    <property type="match status" value="1"/>
</dbReference>
<dbReference type="SUPFAM" id="SSF54292">
    <property type="entry name" value="2Fe-2S ferredoxin-like"/>
    <property type="match status" value="1"/>
</dbReference>
<evidence type="ECO:0000256" key="1">
    <source>
        <dbReference type="ARBA" id="ARBA00022714"/>
    </source>
</evidence>
<keyword evidence="2" id="KW-0479">Metal-binding</keyword>
<dbReference type="CDD" id="cd00207">
    <property type="entry name" value="fer2"/>
    <property type="match status" value="1"/>
</dbReference>
<dbReference type="InterPro" id="IPR036884">
    <property type="entry name" value="2Fe-2S-bd_dom_sf"/>
</dbReference>
<name>A0ABW4Z5B0_9HYPH</name>
<evidence type="ECO:0000313" key="8">
    <source>
        <dbReference type="Proteomes" id="UP001597299"/>
    </source>
</evidence>
<evidence type="ECO:0000256" key="5">
    <source>
        <dbReference type="ARBA" id="ARBA00023014"/>
    </source>
</evidence>
<reference evidence="8" key="1">
    <citation type="journal article" date="2019" name="Int. J. Syst. Evol. Microbiol.">
        <title>The Global Catalogue of Microorganisms (GCM) 10K type strain sequencing project: providing services to taxonomists for standard genome sequencing and annotation.</title>
        <authorList>
            <consortium name="The Broad Institute Genomics Platform"/>
            <consortium name="The Broad Institute Genome Sequencing Center for Infectious Disease"/>
            <person name="Wu L."/>
            <person name="Ma J."/>
        </authorList>
    </citation>
    <scope>NUCLEOTIDE SEQUENCE [LARGE SCALE GENOMIC DNA]</scope>
    <source>
        <strain evidence="8">CCM 7435</strain>
    </source>
</reference>
<dbReference type="InterPro" id="IPR051452">
    <property type="entry name" value="Diverse_Oxidoreductases"/>
</dbReference>
<dbReference type="Pfam" id="PF00111">
    <property type="entry name" value="Fer2"/>
    <property type="match status" value="1"/>
</dbReference>
<evidence type="ECO:0000256" key="4">
    <source>
        <dbReference type="ARBA" id="ARBA00023004"/>
    </source>
</evidence>
<dbReference type="RefSeq" id="WP_213356552.1">
    <property type="nucleotide sequence ID" value="NZ_JAHBGB010000046.1"/>
</dbReference>
<dbReference type="SUPFAM" id="SSF47741">
    <property type="entry name" value="CO dehydrogenase ISP C-domain like"/>
    <property type="match status" value="1"/>
</dbReference>
<keyword evidence="3" id="KW-0560">Oxidoreductase</keyword>
<dbReference type="PROSITE" id="PS51085">
    <property type="entry name" value="2FE2S_FER_2"/>
    <property type="match status" value="1"/>
</dbReference>
<comment type="caution">
    <text evidence="7">The sequence shown here is derived from an EMBL/GenBank/DDBJ whole genome shotgun (WGS) entry which is preliminary data.</text>
</comment>
<feature type="domain" description="2Fe-2S ferredoxin-type" evidence="6">
    <location>
        <begin position="1"/>
        <end position="76"/>
    </location>
</feature>
<proteinExistence type="predicted"/>
<keyword evidence="5" id="KW-0411">Iron-sulfur</keyword>
<protein>
    <submittedName>
        <fullName evidence="7">(2Fe-2S)-binding protein</fullName>
    </submittedName>
</protein>
<dbReference type="EMBL" id="JBHUHD010000004">
    <property type="protein sequence ID" value="MFD2143735.1"/>
    <property type="molecule type" value="Genomic_DNA"/>
</dbReference>
<keyword evidence="8" id="KW-1185">Reference proteome</keyword>
<organism evidence="7 8">
    <name type="scientific">Ancylobacter oerskovii</name>
    <dbReference type="NCBI Taxonomy" id="459519"/>
    <lineage>
        <taxon>Bacteria</taxon>
        <taxon>Pseudomonadati</taxon>
        <taxon>Pseudomonadota</taxon>
        <taxon>Alphaproteobacteria</taxon>
        <taxon>Hyphomicrobiales</taxon>
        <taxon>Xanthobacteraceae</taxon>
        <taxon>Ancylobacter</taxon>
    </lineage>
</organism>
<dbReference type="PANTHER" id="PTHR44379">
    <property type="entry name" value="OXIDOREDUCTASE WITH IRON-SULFUR SUBUNIT"/>
    <property type="match status" value="1"/>
</dbReference>
<accession>A0ABW4Z5B0</accession>
<gene>
    <name evidence="7" type="ORF">ACFSNC_25470</name>
</gene>
<evidence type="ECO:0000259" key="6">
    <source>
        <dbReference type="PROSITE" id="PS51085"/>
    </source>
</evidence>